<organism evidence="3 4">
    <name type="scientific">Umezawaea endophytica</name>
    <dbReference type="NCBI Taxonomy" id="1654476"/>
    <lineage>
        <taxon>Bacteria</taxon>
        <taxon>Bacillati</taxon>
        <taxon>Actinomycetota</taxon>
        <taxon>Actinomycetes</taxon>
        <taxon>Pseudonocardiales</taxon>
        <taxon>Pseudonocardiaceae</taxon>
        <taxon>Umezawaea</taxon>
    </lineage>
</organism>
<accession>A0A9X2VHT3</accession>
<dbReference type="Proteomes" id="UP001141259">
    <property type="component" value="Unassembled WGS sequence"/>
</dbReference>
<protein>
    <submittedName>
        <fullName evidence="3">Amidohydrolase family protein</fullName>
    </submittedName>
</protein>
<proteinExistence type="predicted"/>
<dbReference type="SUPFAM" id="SSF51338">
    <property type="entry name" value="Composite domain of metallo-dependent hydrolases"/>
    <property type="match status" value="1"/>
</dbReference>
<dbReference type="GO" id="GO:0016810">
    <property type="term" value="F:hydrolase activity, acting on carbon-nitrogen (but not peptide) bonds"/>
    <property type="evidence" value="ECO:0007669"/>
    <property type="project" value="InterPro"/>
</dbReference>
<name>A0A9X2VHT3_9PSEU</name>
<dbReference type="RefSeq" id="WP_259622396.1">
    <property type="nucleotide sequence ID" value="NZ_JANYMP010000003.1"/>
</dbReference>
<dbReference type="PANTHER" id="PTHR43794">
    <property type="entry name" value="AMINOHYDROLASE SSNA-RELATED"/>
    <property type="match status" value="1"/>
</dbReference>
<dbReference type="InterPro" id="IPR050287">
    <property type="entry name" value="MTA/SAH_deaminase"/>
</dbReference>
<evidence type="ECO:0000313" key="4">
    <source>
        <dbReference type="Proteomes" id="UP001141259"/>
    </source>
</evidence>
<dbReference type="InterPro" id="IPR011059">
    <property type="entry name" value="Metal-dep_hydrolase_composite"/>
</dbReference>
<evidence type="ECO:0000256" key="1">
    <source>
        <dbReference type="ARBA" id="ARBA00022801"/>
    </source>
</evidence>
<dbReference type="InterPro" id="IPR032466">
    <property type="entry name" value="Metal_Hydrolase"/>
</dbReference>
<keyword evidence="1" id="KW-0378">Hydrolase</keyword>
<dbReference type="PANTHER" id="PTHR43794:SF11">
    <property type="entry name" value="AMIDOHYDROLASE-RELATED DOMAIN-CONTAINING PROTEIN"/>
    <property type="match status" value="1"/>
</dbReference>
<dbReference type="SUPFAM" id="SSF51556">
    <property type="entry name" value="Metallo-dependent hydrolases"/>
    <property type="match status" value="1"/>
</dbReference>
<dbReference type="AlphaFoldDB" id="A0A9X2VHT3"/>
<dbReference type="Pfam" id="PF01979">
    <property type="entry name" value="Amidohydro_1"/>
    <property type="match status" value="2"/>
</dbReference>
<evidence type="ECO:0000313" key="3">
    <source>
        <dbReference type="EMBL" id="MCS7476883.1"/>
    </source>
</evidence>
<evidence type="ECO:0000259" key="2">
    <source>
        <dbReference type="Pfam" id="PF01979"/>
    </source>
</evidence>
<comment type="caution">
    <text evidence="3">The sequence shown here is derived from an EMBL/GenBank/DDBJ whole genome shotgun (WGS) entry which is preliminary data.</text>
</comment>
<sequence length="453" mass="48276">MNPAGRSIPEQWTTGRTVVLTDVHAISMDDRIGDFVGDVVIDGDTIRDLGPGAGADRPDDALVIDTGGAIVIPGLVDGHVHAWEGALRGVSPDSDFMAYLTLTHATLAPLMSPDDVATGEALTAARALDQGVTTIVDNNHNVRSREHAEAAIAALRDSGIRTVFAAGVGVRQPDGHLFPLLRELRAAHDDDMTRIRLMQAFPTLDGWRFAVEHGMGAVAEIGGRMPNLDAYLDSGLPNPSFTLNHCSGLSDEQWTRVADSGVAVALAPRSDPHYGLGVAAPVLQAERAGVQVALSSDNEFEYGYHLFEEMRQLMSVQRGASFAAIQAGEQDVPRPWGVRDALRAATVGGALAADLAGRVGVLAPGAKADLVLLNTDRLRPIASELGAAVSYATVRDVDAVIVDGRPRKWAGELVGVDRADLVRRGENSRDRLLARVGRSVEDLRFEGRLVLDR</sequence>
<keyword evidence="4" id="KW-1185">Reference proteome</keyword>
<gene>
    <name evidence="3" type="ORF">NZH93_08445</name>
</gene>
<reference evidence="3" key="1">
    <citation type="submission" date="2022-08" db="EMBL/GenBank/DDBJ databases">
        <authorList>
            <person name="Tistechok S."/>
            <person name="Samborskyy M."/>
            <person name="Roman I."/>
        </authorList>
    </citation>
    <scope>NUCLEOTIDE SEQUENCE</scope>
    <source>
        <strain evidence="3">DSM 103496</strain>
    </source>
</reference>
<feature type="domain" description="Amidohydrolase-related" evidence="2">
    <location>
        <begin position="220"/>
        <end position="405"/>
    </location>
</feature>
<dbReference type="Gene3D" id="3.20.20.140">
    <property type="entry name" value="Metal-dependent hydrolases"/>
    <property type="match status" value="1"/>
</dbReference>
<feature type="domain" description="Amidohydrolase-related" evidence="2">
    <location>
        <begin position="70"/>
        <end position="170"/>
    </location>
</feature>
<dbReference type="InterPro" id="IPR006680">
    <property type="entry name" value="Amidohydro-rel"/>
</dbReference>
<dbReference type="EMBL" id="JANYMP010000003">
    <property type="protein sequence ID" value="MCS7476883.1"/>
    <property type="molecule type" value="Genomic_DNA"/>
</dbReference>
<dbReference type="Gene3D" id="2.30.40.10">
    <property type="entry name" value="Urease, subunit C, domain 1"/>
    <property type="match status" value="1"/>
</dbReference>